<accession>A0A2W5FAJ1</accession>
<evidence type="ECO:0000256" key="2">
    <source>
        <dbReference type="ARBA" id="ARBA00012438"/>
    </source>
</evidence>
<dbReference type="Pfam" id="PF00072">
    <property type="entry name" value="Response_reg"/>
    <property type="match status" value="1"/>
</dbReference>
<dbReference type="Gene3D" id="3.40.50.2300">
    <property type="match status" value="1"/>
</dbReference>
<keyword evidence="6" id="KW-0804">Transcription</keyword>
<dbReference type="InterPro" id="IPR011006">
    <property type="entry name" value="CheY-like_superfamily"/>
</dbReference>
<dbReference type="InterPro" id="IPR036097">
    <property type="entry name" value="HisK_dim/P_sf"/>
</dbReference>
<dbReference type="EC" id="2.7.13.3" evidence="2"/>
<keyword evidence="4" id="KW-0805">Transcription regulation</keyword>
<dbReference type="InterPro" id="IPR015943">
    <property type="entry name" value="WD40/YVTN_repeat-like_dom_sf"/>
</dbReference>
<dbReference type="InterPro" id="IPR011110">
    <property type="entry name" value="Reg_prop"/>
</dbReference>
<gene>
    <name evidence="12" type="ORF">DI598_03650</name>
</gene>
<dbReference type="Proteomes" id="UP000249645">
    <property type="component" value="Unassembled WGS sequence"/>
</dbReference>
<dbReference type="CDD" id="cd00075">
    <property type="entry name" value="HATPase"/>
    <property type="match status" value="1"/>
</dbReference>
<evidence type="ECO:0000259" key="9">
    <source>
        <dbReference type="PROSITE" id="PS01124"/>
    </source>
</evidence>
<dbReference type="SMART" id="SM00448">
    <property type="entry name" value="REC"/>
    <property type="match status" value="1"/>
</dbReference>
<dbReference type="InterPro" id="IPR013783">
    <property type="entry name" value="Ig-like_fold"/>
</dbReference>
<dbReference type="SUPFAM" id="SSF55874">
    <property type="entry name" value="ATPase domain of HSP90 chaperone/DNA topoisomerase II/histidine kinase"/>
    <property type="match status" value="1"/>
</dbReference>
<comment type="caution">
    <text evidence="12">The sequence shown here is derived from an EMBL/GenBank/DDBJ whole genome shotgun (WGS) entry which is preliminary data.</text>
</comment>
<dbReference type="PANTHER" id="PTHR43547">
    <property type="entry name" value="TWO-COMPONENT HISTIDINE KINASE"/>
    <property type="match status" value="1"/>
</dbReference>
<dbReference type="Pfam" id="PF00512">
    <property type="entry name" value="HisKA"/>
    <property type="match status" value="1"/>
</dbReference>
<keyword evidence="3 7" id="KW-0597">Phosphoprotein</keyword>
<dbReference type="GO" id="GO:0003700">
    <property type="term" value="F:DNA-binding transcription factor activity"/>
    <property type="evidence" value="ECO:0007669"/>
    <property type="project" value="InterPro"/>
</dbReference>
<evidence type="ECO:0000259" key="10">
    <source>
        <dbReference type="PROSITE" id="PS50109"/>
    </source>
</evidence>
<evidence type="ECO:0000313" key="12">
    <source>
        <dbReference type="EMBL" id="PZP51274.1"/>
    </source>
</evidence>
<dbReference type="Gene3D" id="1.10.287.130">
    <property type="match status" value="1"/>
</dbReference>
<evidence type="ECO:0000256" key="4">
    <source>
        <dbReference type="ARBA" id="ARBA00023015"/>
    </source>
</evidence>
<dbReference type="InterPro" id="IPR011044">
    <property type="entry name" value="Quino_amine_DH_bsu"/>
</dbReference>
<dbReference type="InterPro" id="IPR004358">
    <property type="entry name" value="Sig_transdc_His_kin-like_C"/>
</dbReference>
<feature type="modified residue" description="4-aspartylphosphate" evidence="7">
    <location>
        <position position="1142"/>
    </location>
</feature>
<evidence type="ECO:0000256" key="1">
    <source>
        <dbReference type="ARBA" id="ARBA00000085"/>
    </source>
</evidence>
<dbReference type="SMART" id="SM00388">
    <property type="entry name" value="HisKA"/>
    <property type="match status" value="1"/>
</dbReference>
<dbReference type="SUPFAM" id="SSF50969">
    <property type="entry name" value="YVTN repeat-like/Quinoprotein amine dehydrogenase"/>
    <property type="match status" value="1"/>
</dbReference>
<dbReference type="Pfam" id="PF02518">
    <property type="entry name" value="HATPase_c"/>
    <property type="match status" value="1"/>
</dbReference>
<evidence type="ECO:0000256" key="7">
    <source>
        <dbReference type="PROSITE-ProRule" id="PRU00169"/>
    </source>
</evidence>
<dbReference type="SMART" id="SM00387">
    <property type="entry name" value="HATPase_c"/>
    <property type="match status" value="1"/>
</dbReference>
<dbReference type="CDD" id="cd00082">
    <property type="entry name" value="HisKA"/>
    <property type="match status" value="1"/>
</dbReference>
<keyword evidence="8" id="KW-0472">Membrane</keyword>
<dbReference type="Gene3D" id="2.130.10.10">
    <property type="entry name" value="YVTN repeat-like/Quinoprotein amine dehydrogenase"/>
    <property type="match status" value="2"/>
</dbReference>
<dbReference type="InterPro" id="IPR003594">
    <property type="entry name" value="HATPase_dom"/>
</dbReference>
<dbReference type="Pfam" id="PF12833">
    <property type="entry name" value="HTH_18"/>
    <property type="match status" value="1"/>
</dbReference>
<evidence type="ECO:0000256" key="3">
    <source>
        <dbReference type="ARBA" id="ARBA00022553"/>
    </source>
</evidence>
<feature type="transmembrane region" description="Helical" evidence="8">
    <location>
        <begin position="792"/>
        <end position="814"/>
    </location>
</feature>
<dbReference type="InterPro" id="IPR003661">
    <property type="entry name" value="HisK_dim/P_dom"/>
</dbReference>
<keyword evidence="8" id="KW-1133">Transmembrane helix</keyword>
<evidence type="ECO:0000256" key="6">
    <source>
        <dbReference type="ARBA" id="ARBA00023163"/>
    </source>
</evidence>
<keyword evidence="5" id="KW-0238">DNA-binding</keyword>
<proteinExistence type="predicted"/>
<comment type="catalytic activity">
    <reaction evidence="1">
        <text>ATP + protein L-histidine = ADP + protein N-phospho-L-histidine.</text>
        <dbReference type="EC" id="2.7.13.3"/>
    </reaction>
</comment>
<evidence type="ECO:0000259" key="11">
    <source>
        <dbReference type="PROSITE" id="PS50110"/>
    </source>
</evidence>
<dbReference type="InterPro" id="IPR018062">
    <property type="entry name" value="HTH_AraC-typ_CS"/>
</dbReference>
<protein>
    <recommendedName>
        <fullName evidence="2">histidine kinase</fullName>
        <ecNumber evidence="2">2.7.13.3</ecNumber>
    </recommendedName>
</protein>
<dbReference type="InterPro" id="IPR001789">
    <property type="entry name" value="Sig_transdc_resp-reg_receiver"/>
</dbReference>
<feature type="domain" description="Histidine kinase" evidence="10">
    <location>
        <begin position="835"/>
        <end position="1050"/>
    </location>
</feature>
<feature type="domain" description="Response regulatory" evidence="11">
    <location>
        <begin position="1094"/>
        <end position="1209"/>
    </location>
</feature>
<sequence length="1356" mass="153706">MKVNGVNMYVFRGIILKLELVSSRFLYLLGLLFSFFGGFLGVTDAQTLKFHHLNSENGLSQNSVLAIGQDKDGFIWLGTQNGLNRYDGFNIKSFYHQNADKNSLSSDYILSIFNDSRNRLWIGTTYGLNLYDPSTETFSSFYVPFQTENPRSNDINCILEDERQLLWIGTKAGLITLNPEKRQFTKVGLSFAPKDELHSINDLVIDRNRQIWLATSHGLFVLTRNGSNRLYIKQVHLPVSDKSNIFCTSIQKGIHDTYWIGTLNNGLFQVSIDGKIIDKLDFSSNLDNHIRKLLIGKDQNLFVASQNGLFVINQTTKTIETYRHKSNDPFTLGKNSLYSLFEDNGSSIWVGSFFGGVSTASKANSQFYTWPGLIQLPGIESPVISQMVLDKNNTIWMGTEGNGLIHFNPQNMQYQVFRNVNSSLHGDLIKSVYFDNAQQLWIGTHGSGVNVMNTQTKKITYYPIEKSESEEKRSETYCFIQNQRGQLLLGGNYGIKIADIHSGALDVSSIKNILKANCRTFIKLKNGKILAGTSSGLYEVLNSKLMPLYRELNINCLMELSDNEVLIGTGSGLYKYNLTTNKLNQIEIGQISKVTVLSIGKTSNNCIWISTETGLYNIILNNGKSVKQYLVGDGIANNQFNYNSTILDKNGFLYFGGNDGLTYFQQKDMASNENNSNIVFTSIDLLDTISKNNITRSNLNSTNTSITLEHNQASLTINFALLNFIKSDKNHYLYKLNGYDKNWRETKQPSATYINLPPGHYRLQIQGFNNDNKPSVIKELSIIIKPPFWKTWWAYATYFALFVMLILGITRYFFLKALYDKEEDLHKKKLSFFTNISHEIRTHLTLIIGPLTNLLQKENSLKGNITLNQVQNNASQLMDLVNELMDFRKIEDGALQLHLSETKIKPFVIKIYQSFLPIAEMNNIDFTYDIKNLESSVANIDALQMQKVIYNLLSNAFKFTPPNGKINISVRKEMKDIIVSIADNGTPINPIYREKIFDNYFQIQNDPIHNVSGLGIGLAYAKKIMELHKGEIYIQDTKDASFTKEFCIKITGISNALTENTISSNTNNISASRSKLFINEDEGSNKQYAENKLDLMIVEDNHKIQELLSDILSKEYNLTISDCAEDALKTLENRIPDIIISDIMMPGMGGIQFCKKIKQDLNTSHIPVILLTAKNTEEDLINGLENGADIYLSKPFNTQVLELTIGNILKRQTLLQNRISKSLELSEKYNDNIEISQNAEKLHDIETLTQQEQIFLLDLVQLVDDNLDNSELGVKLLTKEFAMSAPILYKKIQALTGNTIHEFIKLQRLKRACILLKEGIHNISEITYMVGYSDPKYFSKEFKKVHGVAPTQYQKG</sequence>
<dbReference type="PROSITE" id="PS50110">
    <property type="entry name" value="RESPONSE_REGULATORY"/>
    <property type="match status" value="1"/>
</dbReference>
<dbReference type="CDD" id="cd17574">
    <property type="entry name" value="REC_OmpR"/>
    <property type="match status" value="1"/>
</dbReference>
<dbReference type="SUPFAM" id="SSF63829">
    <property type="entry name" value="Calcium-dependent phosphotriesterase"/>
    <property type="match status" value="1"/>
</dbReference>
<dbReference type="PRINTS" id="PR00344">
    <property type="entry name" value="BCTRLSENSOR"/>
</dbReference>
<dbReference type="SUPFAM" id="SSF46689">
    <property type="entry name" value="Homeodomain-like"/>
    <property type="match status" value="1"/>
</dbReference>
<dbReference type="PROSITE" id="PS50109">
    <property type="entry name" value="HIS_KIN"/>
    <property type="match status" value="1"/>
</dbReference>
<dbReference type="EMBL" id="QFOI01000036">
    <property type="protein sequence ID" value="PZP51274.1"/>
    <property type="molecule type" value="Genomic_DNA"/>
</dbReference>
<dbReference type="InterPro" id="IPR005467">
    <property type="entry name" value="His_kinase_dom"/>
</dbReference>
<name>A0A2W5FAJ1_9SPHI</name>
<dbReference type="SMART" id="SM00342">
    <property type="entry name" value="HTH_ARAC"/>
    <property type="match status" value="1"/>
</dbReference>
<dbReference type="InterPro" id="IPR018060">
    <property type="entry name" value="HTH_AraC"/>
</dbReference>
<keyword evidence="8" id="KW-0812">Transmembrane</keyword>
<dbReference type="GO" id="GO:0000155">
    <property type="term" value="F:phosphorelay sensor kinase activity"/>
    <property type="evidence" value="ECO:0007669"/>
    <property type="project" value="InterPro"/>
</dbReference>
<dbReference type="InterPro" id="IPR011123">
    <property type="entry name" value="Y_Y_Y"/>
</dbReference>
<evidence type="ECO:0000313" key="13">
    <source>
        <dbReference type="Proteomes" id="UP000249645"/>
    </source>
</evidence>
<dbReference type="Gene3D" id="2.60.40.10">
    <property type="entry name" value="Immunoglobulins"/>
    <property type="match status" value="1"/>
</dbReference>
<dbReference type="PANTHER" id="PTHR43547:SF2">
    <property type="entry name" value="HYBRID SIGNAL TRANSDUCTION HISTIDINE KINASE C"/>
    <property type="match status" value="1"/>
</dbReference>
<dbReference type="GO" id="GO:0043565">
    <property type="term" value="F:sequence-specific DNA binding"/>
    <property type="evidence" value="ECO:0007669"/>
    <property type="project" value="InterPro"/>
</dbReference>
<dbReference type="Pfam" id="PF07494">
    <property type="entry name" value="Reg_prop"/>
    <property type="match status" value="3"/>
</dbReference>
<organism evidence="12 13">
    <name type="scientific">Pseudopedobacter saltans</name>
    <dbReference type="NCBI Taxonomy" id="151895"/>
    <lineage>
        <taxon>Bacteria</taxon>
        <taxon>Pseudomonadati</taxon>
        <taxon>Bacteroidota</taxon>
        <taxon>Sphingobacteriia</taxon>
        <taxon>Sphingobacteriales</taxon>
        <taxon>Sphingobacteriaceae</taxon>
        <taxon>Pseudopedobacter</taxon>
    </lineage>
</organism>
<dbReference type="Gene3D" id="1.10.10.60">
    <property type="entry name" value="Homeodomain-like"/>
    <property type="match status" value="1"/>
</dbReference>
<dbReference type="InterPro" id="IPR009057">
    <property type="entry name" value="Homeodomain-like_sf"/>
</dbReference>
<evidence type="ECO:0000256" key="8">
    <source>
        <dbReference type="SAM" id="Phobius"/>
    </source>
</evidence>
<dbReference type="InterPro" id="IPR036890">
    <property type="entry name" value="HATPase_C_sf"/>
</dbReference>
<dbReference type="PROSITE" id="PS00041">
    <property type="entry name" value="HTH_ARAC_FAMILY_1"/>
    <property type="match status" value="1"/>
</dbReference>
<evidence type="ECO:0000256" key="5">
    <source>
        <dbReference type="ARBA" id="ARBA00023125"/>
    </source>
</evidence>
<dbReference type="PROSITE" id="PS01124">
    <property type="entry name" value="HTH_ARAC_FAMILY_2"/>
    <property type="match status" value="1"/>
</dbReference>
<dbReference type="SUPFAM" id="SSF47384">
    <property type="entry name" value="Homodimeric domain of signal transducing histidine kinase"/>
    <property type="match status" value="1"/>
</dbReference>
<feature type="domain" description="HTH araC/xylS-type" evidence="9">
    <location>
        <begin position="1257"/>
        <end position="1356"/>
    </location>
</feature>
<dbReference type="Gene3D" id="3.30.565.10">
    <property type="entry name" value="Histidine kinase-like ATPase, C-terminal domain"/>
    <property type="match status" value="1"/>
</dbReference>
<dbReference type="Pfam" id="PF07495">
    <property type="entry name" value="Y_Y_Y"/>
    <property type="match status" value="1"/>
</dbReference>
<reference evidence="12 13" key="1">
    <citation type="submission" date="2017-11" db="EMBL/GenBank/DDBJ databases">
        <title>Infants hospitalized years apart are colonized by the same room-sourced microbial strains.</title>
        <authorList>
            <person name="Brooks B."/>
            <person name="Olm M.R."/>
            <person name="Firek B.A."/>
            <person name="Baker R."/>
            <person name="Thomas B.C."/>
            <person name="Morowitz M.J."/>
            <person name="Banfield J.F."/>
        </authorList>
    </citation>
    <scope>NUCLEOTIDE SEQUENCE [LARGE SCALE GENOMIC DNA]</scope>
    <source>
        <strain evidence="12">S2_009_000_R2_76</strain>
    </source>
</reference>
<dbReference type="SUPFAM" id="SSF52172">
    <property type="entry name" value="CheY-like"/>
    <property type="match status" value="1"/>
</dbReference>